<dbReference type="EMBL" id="JABXWR010000001">
    <property type="protein sequence ID" value="NVO66755.1"/>
    <property type="molecule type" value="Genomic_DNA"/>
</dbReference>
<reference evidence="1 2" key="1">
    <citation type="submission" date="2020-06" db="EMBL/GenBank/DDBJ databases">
        <title>Methanofollis fontis sp. nov., a methanogen isolated from marine sediments near a cold seep at Four-Way Closure Ridge offshore southwestern Taiwan.</title>
        <authorList>
            <person name="Chen S.-C."/>
            <person name="Teng N.-H."/>
            <person name="Lin Y.-S."/>
            <person name="Lai M.-C."/>
            <person name="Chen H.-H."/>
            <person name="Wang C.-C."/>
        </authorList>
    </citation>
    <scope>NUCLEOTIDE SEQUENCE [LARGE SCALE GENOMIC DNA]</scope>
    <source>
        <strain evidence="1 2">DSM 2702</strain>
    </source>
</reference>
<evidence type="ECO:0000313" key="1">
    <source>
        <dbReference type="EMBL" id="NVO66755.1"/>
    </source>
</evidence>
<evidence type="ECO:0000313" key="2">
    <source>
        <dbReference type="Proteomes" id="UP000570823"/>
    </source>
</evidence>
<gene>
    <name evidence="1" type="ORF">HWN36_05385</name>
</gene>
<keyword evidence="2" id="KW-1185">Reference proteome</keyword>
<dbReference type="OrthoDB" id="110926at2157"/>
<comment type="caution">
    <text evidence="1">The sequence shown here is derived from an EMBL/GenBank/DDBJ whole genome shotgun (WGS) entry which is preliminary data.</text>
</comment>
<dbReference type="RefSeq" id="WP_176788423.1">
    <property type="nucleotide sequence ID" value="NZ_JABXWR010000001.1"/>
</dbReference>
<proteinExistence type="predicted"/>
<organism evidence="1 2">
    <name type="scientific">Methanofollis tationis</name>
    <dbReference type="NCBI Taxonomy" id="81417"/>
    <lineage>
        <taxon>Archaea</taxon>
        <taxon>Methanobacteriati</taxon>
        <taxon>Methanobacteriota</taxon>
        <taxon>Stenosarchaea group</taxon>
        <taxon>Methanomicrobia</taxon>
        <taxon>Methanomicrobiales</taxon>
        <taxon>Methanomicrobiaceae</taxon>
        <taxon>Methanofollis</taxon>
    </lineage>
</organism>
<name>A0A7K4HNA1_9EURY</name>
<accession>A0A7K4HNA1</accession>
<sequence>MKPIPPLILAICCILAFSVVCGCTSAPPRPSGDGAGIQDVTHPVLETKTDLETALEELDMLAGEGLENVTGMEVVMVSGTAVTETASAGTWVLGVRQENATSLLVYSRGAWSRFAWNGALPDEPLILDEIMMPGDLYRLHAATIGIPGERTDLLLEGGTYTIRSHSDRPDAVTFDARTGEAI</sequence>
<protein>
    <submittedName>
        <fullName evidence="1">Uncharacterized protein</fullName>
    </submittedName>
</protein>
<dbReference type="AlphaFoldDB" id="A0A7K4HNA1"/>
<dbReference type="Proteomes" id="UP000570823">
    <property type="component" value="Unassembled WGS sequence"/>
</dbReference>
<dbReference type="PROSITE" id="PS51257">
    <property type="entry name" value="PROKAR_LIPOPROTEIN"/>
    <property type="match status" value="1"/>
</dbReference>